<evidence type="ECO:0000259" key="4">
    <source>
        <dbReference type="Pfam" id="PF12508"/>
    </source>
</evidence>
<evidence type="ECO:0000256" key="3">
    <source>
        <dbReference type="SAM" id="Phobius"/>
    </source>
</evidence>
<keyword evidence="3" id="KW-0472">Membrane</keyword>
<organism evidence="5">
    <name type="scientific">bioreactor metagenome</name>
    <dbReference type="NCBI Taxonomy" id="1076179"/>
    <lineage>
        <taxon>unclassified sequences</taxon>
        <taxon>metagenomes</taxon>
        <taxon>ecological metagenomes</taxon>
    </lineage>
</organism>
<evidence type="ECO:0000256" key="1">
    <source>
        <dbReference type="SAM" id="Coils"/>
    </source>
</evidence>
<dbReference type="AlphaFoldDB" id="A0A644VE91"/>
<dbReference type="Pfam" id="PF12508">
    <property type="entry name" value="Transposon_TraM"/>
    <property type="match status" value="1"/>
</dbReference>
<name>A0A644VE91_9ZZZZ</name>
<feature type="region of interest" description="Disordered" evidence="2">
    <location>
        <begin position="210"/>
        <end position="239"/>
    </location>
</feature>
<dbReference type="InterPro" id="IPR055407">
    <property type="entry name" value="TraM_C"/>
</dbReference>
<comment type="caution">
    <text evidence="5">The sequence shown here is derived from an EMBL/GenBank/DDBJ whole genome shotgun (WGS) entry which is preliminary data.</text>
</comment>
<feature type="transmembrane region" description="Helical" evidence="3">
    <location>
        <begin position="24"/>
        <end position="42"/>
    </location>
</feature>
<keyword evidence="1" id="KW-0175">Coiled coil</keyword>
<feature type="region of interest" description="Disordered" evidence="2">
    <location>
        <begin position="102"/>
        <end position="139"/>
    </location>
</feature>
<evidence type="ECO:0000256" key="2">
    <source>
        <dbReference type="SAM" id="MobiDB-lite"/>
    </source>
</evidence>
<feature type="compositionally biased region" description="Polar residues" evidence="2">
    <location>
        <begin position="119"/>
        <end position="139"/>
    </location>
</feature>
<feature type="domain" description="Conjugative transposon TraM C-terminal" evidence="4">
    <location>
        <begin position="287"/>
        <end position="435"/>
    </location>
</feature>
<dbReference type="EMBL" id="VSSQ01000282">
    <property type="protein sequence ID" value="MPL89537.1"/>
    <property type="molecule type" value="Genomic_DNA"/>
</dbReference>
<reference evidence="5" key="1">
    <citation type="submission" date="2019-08" db="EMBL/GenBank/DDBJ databases">
        <authorList>
            <person name="Kucharzyk K."/>
            <person name="Murdoch R.W."/>
            <person name="Higgins S."/>
            <person name="Loffler F."/>
        </authorList>
    </citation>
    <scope>NUCLEOTIDE SEQUENCE</scope>
</reference>
<proteinExistence type="predicted"/>
<evidence type="ECO:0000313" key="5">
    <source>
        <dbReference type="EMBL" id="MPL89537.1"/>
    </source>
</evidence>
<protein>
    <recommendedName>
        <fullName evidence="4">Conjugative transposon TraM C-terminal domain-containing protein</fullName>
    </recommendedName>
</protein>
<accession>A0A644VE91</accession>
<sequence>MSENNQTDSKQTLTPEQKQKMKKYAIFALMVVIFGACLWLIFAPSADEKAKTEATQGFNANIPMPKEEGIIGDKESAYEDERMNQKKNEKMRSLQDFADMLGGEKEKPSSDLVLMDNEPTAQKSGGYTSQKQRPSSIQTSVSAYKDINRTLGNFYESPKDDPEKERLVKELEEIKAKMAESESKKNSVDEQMALMEKSYQIAAKYMPQMQGQSMEANGQPASSGQTNSRNASGKTQVVPVSQVTERTVSALQQDMSSADIVKAFSQPRNMGFLTATAEKQAEAKNTITACVHDEQTILNGQSVRLRLLEPMKAGNILIPRNTLITGMGKIQGERLDVIINSLEYEGSIISVQIMVYDTDGQQGVFIPNTAEVNAAKEIVANMGASAGTSISLTSDAGQQLAADLGRGLIQGTSQFVSKKLREVKVNLKAGYRVFLLPNEK</sequence>
<dbReference type="InterPro" id="IPR022187">
    <property type="entry name" value="Conjug_transposon_TraM"/>
</dbReference>
<gene>
    <name evidence="5" type="ORF">SDC9_35573</name>
</gene>
<dbReference type="NCBIfam" id="TIGR03779">
    <property type="entry name" value="Bac_Flav_CT_M"/>
    <property type="match status" value="1"/>
</dbReference>
<keyword evidence="3" id="KW-1133">Transmembrane helix</keyword>
<feature type="coiled-coil region" evidence="1">
    <location>
        <begin position="164"/>
        <end position="191"/>
    </location>
</feature>
<keyword evidence="3" id="KW-0812">Transmembrane</keyword>